<sequence length="1479" mass="173731">MSEKKRKSSSLKLYPKLSIATVKTSTPIREGFQPDNFDISETNTLNTTTTTLIESHTTYENSTIITSPDNLSLSDQSEEGVRKTRVANVGKDWNHFRPQDASSIYRLVLQETDCLKDLAQRWVTDLWEKHPKNAIAFMLQFYMDVAGYQNYSIVKIYNSDQFNERNLLKEFEHSWPHDLVDYTYLLRTNSNWSNNCKAKIYEFVQEIVTYSGEKQTYKYAMLKELFNFLRIMSCSKSRSIFHTGVVLAAKCIIPLSKLHAASMEKLQKYASTKDATTIDVDNVTSLVENRTILIKLLDLLFSIILKNYACQDKQLKDMRDECMKSLYQALIWNPDFFFKSNVLAIFTKLLFDTNNEVRLTAIKILQKLMKNKRYYSYLKIKAGDIIRQVFVHRLDVNYTIAIASIDFLTESLLLYRKEISQTILNKIFMMIYNKHYPLASAAGRFLYNFISQTSEDEIEVIKSVIRFSKMPQVEYMLPLLVESLMVCAPELHSYKIMLRLLLTSEEEMEFEDKGKLLQILCHSVIQTATGKAIILRNDHREGDIDVYKVDIMVSIVVPRIVNLFDMFSEDVDSTKSLLEMLISVSDQNLMVQYRTNSWSKEDIIQFENILLKLKSLLKCFNVPIAWALDDVENLFSRVTKFNETILSYNLLCGLAHEKWSLQNSLQEIRSADGDVLLKLEFLRRRCDDFLDVCYKYLKTDNSNILMETTSDIFQAYECICELSISIAGEMYKRGKPYADVLKNEKISEGQKLLLLQFLDKLVFNNLDSIALKHFNKFCKAIMERGLPFELLPYVLTHYSSFYSKYGDIFDMMLTDISKIDLNVMGMLVSSTLFIQFTNVMTTGTDEVAMKPNDLLIGNTWWKQEEEDKYTFVAEERNAKSIIDYITYTQNFQQEIEEVKVEIEAELATQHRLITAEIKNIQVEVEEKTNYRKIRIYKLKQEEMKEKYQIETNLEFQKLKQGKSVNLEDKWMMFKEITYNKAASICGIRKYNENVKRSNWWNSEVRQAIKEKKEKWKRSMESKSEQDRKEYIAQRNIAKRMKILEPSEKTERRQKKSPRAIKNKNNEVKTTTQEILETWCEYYENKFKDKEKTIQEDDMREQEQIKETTSREMEEITMQEMEEAIMKIKTEKACGTDNIDPEMIKYLGKDGKLELEHQLEEEQAAYRVHRQTNDNIHIIRNIMERKIETGKEFYLTFLDLKAAFDTVNRNIIWKCLNQLSVNKKLCAVQTIIGYNKLEPRKIDSLLYADDIVLIADTHNKMEKLVEIWSEEIEKLELEINSKKCITMIINKRGKDSNETIQIGGKQLERVSTYEYLGSIITEDGRMDMDINNRIKKTNKIYYALNKTIIGKKEIDKNIKLKVYNAIAIPTMTYQCESWPLQKKQEGKIIATEMKFLRKISGKTKWDKIRNEQIRHKVNQEVITAKIEKKQLQWYGHMVRMEEETLVKKVVEAGNMDRRRKGRPRKGWRDGEHVKVISRTE</sequence>
<gene>
    <name evidence="1" type="ORF">MML48_5g00003838</name>
</gene>
<reference evidence="1" key="1">
    <citation type="submission" date="2022-04" db="EMBL/GenBank/DDBJ databases">
        <title>Chromosome-scale genome assembly of Holotrichia oblita Faldermann.</title>
        <authorList>
            <person name="Rongchong L."/>
        </authorList>
    </citation>
    <scope>NUCLEOTIDE SEQUENCE</scope>
    <source>
        <strain evidence="1">81SQS9</strain>
    </source>
</reference>
<accession>A0ACB9T2Z1</accession>
<keyword evidence="1" id="KW-0695">RNA-directed DNA polymerase</keyword>
<protein>
    <submittedName>
        <fullName evidence="1">Reverse transcriptase (Rna-dependent dna polymerase)</fullName>
    </submittedName>
</protein>
<dbReference type="Proteomes" id="UP001056778">
    <property type="component" value="Chromosome 5"/>
</dbReference>
<dbReference type="EMBL" id="CM043019">
    <property type="protein sequence ID" value="KAI4461171.1"/>
    <property type="molecule type" value="Genomic_DNA"/>
</dbReference>
<keyword evidence="1" id="KW-0548">Nucleotidyltransferase</keyword>
<evidence type="ECO:0000313" key="1">
    <source>
        <dbReference type="EMBL" id="KAI4461171.1"/>
    </source>
</evidence>
<evidence type="ECO:0000313" key="2">
    <source>
        <dbReference type="Proteomes" id="UP001056778"/>
    </source>
</evidence>
<keyword evidence="2" id="KW-1185">Reference proteome</keyword>
<name>A0ACB9T2Z1_HOLOL</name>
<comment type="caution">
    <text evidence="1">The sequence shown here is derived from an EMBL/GenBank/DDBJ whole genome shotgun (WGS) entry which is preliminary data.</text>
</comment>
<organism evidence="1 2">
    <name type="scientific">Holotrichia oblita</name>
    <name type="common">Chafer beetle</name>
    <dbReference type="NCBI Taxonomy" id="644536"/>
    <lineage>
        <taxon>Eukaryota</taxon>
        <taxon>Metazoa</taxon>
        <taxon>Ecdysozoa</taxon>
        <taxon>Arthropoda</taxon>
        <taxon>Hexapoda</taxon>
        <taxon>Insecta</taxon>
        <taxon>Pterygota</taxon>
        <taxon>Neoptera</taxon>
        <taxon>Endopterygota</taxon>
        <taxon>Coleoptera</taxon>
        <taxon>Polyphaga</taxon>
        <taxon>Scarabaeiformia</taxon>
        <taxon>Scarabaeidae</taxon>
        <taxon>Melolonthinae</taxon>
        <taxon>Holotrichia</taxon>
    </lineage>
</organism>
<keyword evidence="1" id="KW-0808">Transferase</keyword>
<proteinExistence type="predicted"/>